<gene>
    <name evidence="1" type="ORF">B0T25DRAFT_582438</name>
</gene>
<evidence type="ECO:0000313" key="2">
    <source>
        <dbReference type="Proteomes" id="UP001275084"/>
    </source>
</evidence>
<reference evidence="1" key="2">
    <citation type="submission" date="2023-06" db="EMBL/GenBank/DDBJ databases">
        <authorList>
            <consortium name="Lawrence Berkeley National Laboratory"/>
            <person name="Haridas S."/>
            <person name="Hensen N."/>
            <person name="Bonometti L."/>
            <person name="Westerberg I."/>
            <person name="Brannstrom I.O."/>
            <person name="Guillou S."/>
            <person name="Cros-Aarteil S."/>
            <person name="Calhoun S."/>
            <person name="Kuo A."/>
            <person name="Mondo S."/>
            <person name="Pangilinan J."/>
            <person name="Riley R."/>
            <person name="Labutti K."/>
            <person name="Andreopoulos B."/>
            <person name="Lipzen A."/>
            <person name="Chen C."/>
            <person name="Yanf M."/>
            <person name="Daum C."/>
            <person name="Ng V."/>
            <person name="Clum A."/>
            <person name="Steindorff A."/>
            <person name="Ohm R."/>
            <person name="Martin F."/>
            <person name="Silar P."/>
            <person name="Natvig D."/>
            <person name="Lalanne C."/>
            <person name="Gautier V."/>
            <person name="Ament-Velasquez S.L."/>
            <person name="Kruys A."/>
            <person name="Hutchinson M.I."/>
            <person name="Powell A.J."/>
            <person name="Barry K."/>
            <person name="Miller A.N."/>
            <person name="Grigoriev I.V."/>
            <person name="Debuchy R."/>
            <person name="Gladieux P."/>
            <person name="Thoren M.H."/>
            <person name="Johannesson H."/>
        </authorList>
    </citation>
    <scope>NUCLEOTIDE SEQUENCE</scope>
    <source>
        <strain evidence="1">CBS 955.72</strain>
    </source>
</reference>
<accession>A0AAJ0HES4</accession>
<dbReference type="EMBL" id="JAUIQD010000005">
    <property type="protein sequence ID" value="KAK3349514.1"/>
    <property type="molecule type" value="Genomic_DNA"/>
</dbReference>
<organism evidence="1 2">
    <name type="scientific">Lasiosphaeria hispida</name>
    <dbReference type="NCBI Taxonomy" id="260671"/>
    <lineage>
        <taxon>Eukaryota</taxon>
        <taxon>Fungi</taxon>
        <taxon>Dikarya</taxon>
        <taxon>Ascomycota</taxon>
        <taxon>Pezizomycotina</taxon>
        <taxon>Sordariomycetes</taxon>
        <taxon>Sordariomycetidae</taxon>
        <taxon>Sordariales</taxon>
        <taxon>Lasiosphaeriaceae</taxon>
        <taxon>Lasiosphaeria</taxon>
    </lineage>
</organism>
<sequence length="470" mass="52675">MSLNEEIKDHEHQEDDFHFKIYEPKVLPGRDFGIDLEYHLRVISDLIALSRHEIALEDGARVAKVRLRLSTAAENEGVLLEFAIKTMCWAVLSPSKNNRRANVECLTARSIWGIAPVSAIFNSYWTASFFESALSGELDQLRFFAGNLMQQAEPYTIPTFMVFGLAIVAGMTDCLGLMRQIICHPLDAEIDFDHLISRAIPTVLLVLRWFTTHREPAPSSAQLAKTRQKMDDHLELFKAGFDGALSCFAQGQGPGGPEHPVQDTAWSHQACYHLCEMMHAAGVLLTTNKVFLNELIRAKDQHTETIIKGAVSTSIFGSAFVKLSEMAATAAAAAETGTTMVTTAPFTPSIFAAGATVYSAYKLFQSYRKTKEHSQEATQVQVVREVTRNAWSGAFRIRLALDWLRLRGEQDPSVIELSDVRIQRQWQKFATEYSNVLRGGNGETPSQARLLNLWLDNQLMILREQRELLN</sequence>
<comment type="caution">
    <text evidence="1">The sequence shown here is derived from an EMBL/GenBank/DDBJ whole genome shotgun (WGS) entry which is preliminary data.</text>
</comment>
<dbReference type="AlphaFoldDB" id="A0AAJ0HES4"/>
<dbReference type="Proteomes" id="UP001275084">
    <property type="component" value="Unassembled WGS sequence"/>
</dbReference>
<protein>
    <submittedName>
        <fullName evidence="1">Uncharacterized protein</fullName>
    </submittedName>
</protein>
<keyword evidence="2" id="KW-1185">Reference proteome</keyword>
<name>A0AAJ0HES4_9PEZI</name>
<evidence type="ECO:0000313" key="1">
    <source>
        <dbReference type="EMBL" id="KAK3349514.1"/>
    </source>
</evidence>
<proteinExistence type="predicted"/>
<reference evidence="1" key="1">
    <citation type="journal article" date="2023" name="Mol. Phylogenet. Evol.">
        <title>Genome-scale phylogeny and comparative genomics of the fungal order Sordariales.</title>
        <authorList>
            <person name="Hensen N."/>
            <person name="Bonometti L."/>
            <person name="Westerberg I."/>
            <person name="Brannstrom I.O."/>
            <person name="Guillou S."/>
            <person name="Cros-Aarteil S."/>
            <person name="Calhoun S."/>
            <person name="Haridas S."/>
            <person name="Kuo A."/>
            <person name="Mondo S."/>
            <person name="Pangilinan J."/>
            <person name="Riley R."/>
            <person name="LaButti K."/>
            <person name="Andreopoulos B."/>
            <person name="Lipzen A."/>
            <person name="Chen C."/>
            <person name="Yan M."/>
            <person name="Daum C."/>
            <person name="Ng V."/>
            <person name="Clum A."/>
            <person name="Steindorff A."/>
            <person name="Ohm R.A."/>
            <person name="Martin F."/>
            <person name="Silar P."/>
            <person name="Natvig D.O."/>
            <person name="Lalanne C."/>
            <person name="Gautier V."/>
            <person name="Ament-Velasquez S.L."/>
            <person name="Kruys A."/>
            <person name="Hutchinson M.I."/>
            <person name="Powell A.J."/>
            <person name="Barry K."/>
            <person name="Miller A.N."/>
            <person name="Grigoriev I.V."/>
            <person name="Debuchy R."/>
            <person name="Gladieux P."/>
            <person name="Hiltunen Thoren M."/>
            <person name="Johannesson H."/>
        </authorList>
    </citation>
    <scope>NUCLEOTIDE SEQUENCE</scope>
    <source>
        <strain evidence="1">CBS 955.72</strain>
    </source>
</reference>